<dbReference type="AlphaFoldDB" id="A0A4S3ZZC1"/>
<evidence type="ECO:0000313" key="3">
    <source>
        <dbReference type="Proteomes" id="UP000307507"/>
    </source>
</evidence>
<evidence type="ECO:0000256" key="1">
    <source>
        <dbReference type="SAM" id="SignalP"/>
    </source>
</evidence>
<name>A0A4S3ZZC1_9FLAO</name>
<evidence type="ECO:0008006" key="4">
    <source>
        <dbReference type="Google" id="ProtNLM"/>
    </source>
</evidence>
<feature type="chain" id="PRO_5020404666" description="CarboxypepD_reg-like domain-containing protein" evidence="1">
    <location>
        <begin position="19"/>
        <end position="247"/>
    </location>
</feature>
<proteinExistence type="predicted"/>
<accession>A0A4S3ZZC1</accession>
<protein>
    <recommendedName>
        <fullName evidence="4">CarboxypepD_reg-like domain-containing protein</fullName>
    </recommendedName>
</protein>
<keyword evidence="1" id="KW-0732">Signal</keyword>
<gene>
    <name evidence="2" type="ORF">E6C50_05265</name>
</gene>
<comment type="caution">
    <text evidence="2">The sequence shown here is derived from an EMBL/GenBank/DDBJ whole genome shotgun (WGS) entry which is preliminary data.</text>
</comment>
<keyword evidence="3" id="KW-1185">Reference proteome</keyword>
<dbReference type="Proteomes" id="UP000307507">
    <property type="component" value="Unassembled WGS sequence"/>
</dbReference>
<dbReference type="OrthoDB" id="1427655at2"/>
<dbReference type="RefSeq" id="WP_136402169.1">
    <property type="nucleotide sequence ID" value="NZ_SSNZ01000002.1"/>
</dbReference>
<feature type="signal peptide" evidence="1">
    <location>
        <begin position="1"/>
        <end position="18"/>
    </location>
</feature>
<dbReference type="Pfam" id="PF13715">
    <property type="entry name" value="CarbopepD_reg_2"/>
    <property type="match status" value="1"/>
</dbReference>
<reference evidence="2 3" key="1">
    <citation type="submission" date="2019-04" db="EMBL/GenBank/DDBJ databases">
        <title>Flavobacterium sp. nov. isolated from construction timber.</title>
        <authorList>
            <person name="Lin S.-Y."/>
            <person name="Chang C.-T."/>
            <person name="Young C.-C."/>
        </authorList>
    </citation>
    <scope>NUCLEOTIDE SEQUENCE [LARGE SCALE GENOMIC DNA]</scope>
    <source>
        <strain evidence="2 3">CC-CTC003</strain>
    </source>
</reference>
<dbReference type="EMBL" id="SSNZ01000002">
    <property type="protein sequence ID" value="THF51182.1"/>
    <property type="molecule type" value="Genomic_DNA"/>
</dbReference>
<organism evidence="2 3">
    <name type="scientific">Flavobacterium supellecticarium</name>
    <dbReference type="NCBI Taxonomy" id="2565924"/>
    <lineage>
        <taxon>Bacteria</taxon>
        <taxon>Pseudomonadati</taxon>
        <taxon>Bacteroidota</taxon>
        <taxon>Flavobacteriia</taxon>
        <taxon>Flavobacteriales</taxon>
        <taxon>Flavobacteriaceae</taxon>
        <taxon>Flavobacterium</taxon>
    </lineage>
</organism>
<sequence length="247" mass="28300">MNKIFPLILLVISVTSYAQNTKVLKGKVMAATTELDGIHVINKRTEKAVVTEKGGFFSIMAQPNDTLIFSAVQFKGRQIRLEEKDFNEELFYVKLDVMIRQLKEVVINEYGNINSESLGLVPRGQKKYTPAERKLKTATGTDAQIGTNTVVGLDPLLNWFSGRTSMLKKEVEIEKKELFRQKLEGMYDEEYFVNTLKIPQEYVQGFIFYAVENERFTAAIKAKNKTLATFYLNELAVQYRKIITDEK</sequence>
<evidence type="ECO:0000313" key="2">
    <source>
        <dbReference type="EMBL" id="THF51182.1"/>
    </source>
</evidence>